<dbReference type="InterPro" id="IPR027417">
    <property type="entry name" value="P-loop_NTPase"/>
</dbReference>
<dbReference type="PANTHER" id="PTHR11702">
    <property type="entry name" value="DEVELOPMENTALLY REGULATED GTP-BINDING PROTEIN-RELATED"/>
    <property type="match status" value="1"/>
</dbReference>
<dbReference type="Proteomes" id="UP000594463">
    <property type="component" value="Chromosome"/>
</dbReference>
<evidence type="ECO:0000256" key="3">
    <source>
        <dbReference type="ARBA" id="ARBA00022723"/>
    </source>
</evidence>
<feature type="binding site" evidence="8">
    <location>
        <begin position="282"/>
        <end position="285"/>
    </location>
    <ligand>
        <name>GTP</name>
        <dbReference type="ChEBI" id="CHEBI:37565"/>
    </ligand>
</feature>
<dbReference type="PROSITE" id="PS00905">
    <property type="entry name" value="GTP1_OBG"/>
    <property type="match status" value="1"/>
</dbReference>
<protein>
    <recommendedName>
        <fullName evidence="8">GTPase Obg</fullName>
        <ecNumber evidence="8">3.6.5.-</ecNumber>
    </recommendedName>
    <alternativeName>
        <fullName evidence="8">GTP-binding protein Obg</fullName>
    </alternativeName>
</protein>
<evidence type="ECO:0000256" key="7">
    <source>
        <dbReference type="ARBA" id="ARBA00023134"/>
    </source>
</evidence>
<dbReference type="GO" id="GO:0005737">
    <property type="term" value="C:cytoplasm"/>
    <property type="evidence" value="ECO:0007669"/>
    <property type="project" value="UniProtKB-SubCell"/>
</dbReference>
<feature type="domain" description="OBG-type G" evidence="9">
    <location>
        <begin position="159"/>
        <end position="330"/>
    </location>
</feature>
<dbReference type="FunFam" id="2.70.210.12:FF:000001">
    <property type="entry name" value="GTPase Obg"/>
    <property type="match status" value="1"/>
</dbReference>
<comment type="function">
    <text evidence="8">An essential GTPase which binds GTP, GDP and possibly (p)ppGpp with moderate affinity, with high nucleotide exchange rates and a fairly low GTP hydrolysis rate. Plays a role in control of the cell cycle, stress response, ribosome biogenesis and in those bacteria that undergo differentiation, in morphogenesis control.</text>
</comment>
<sequence>MFVDQAILRVRAGRGGDGAISFLREKYVPRGGPAGGSGGKGGNVVAIASSQKKTLYDIAVQKVYEASDGQPGKGKNQYGKDGVDTVLVVPIGTQIIDQKDNQIIADLTKERQEVIIARGGRGGRGNSSFATPTNQAPRIAEKGETGEAREIRLELKLISDVGISGLPNAGKSTLLSVVSAAKPRIADYPFTTLHPNLGVVNHHDQQFIMVDVPGIIEGASRGVGLGLEFLRHIERTRLILHCVDLSQFYSKNNPYDDFLTLRHEFEAHSSSLAAKPFFVVATKLDLIQAAQNFGEFKSTLEQQDIPVFGISSLTKEGINQLLDAIIEFLKNAPEIITEEILSHSKNIGSNPAQPRHYRFSTPFLDRLMTEIDWNSDNALSIFNQKLVHSDFLRYFSAIKPGSIVEIGDLNFIWTGKHLETDKTYSQ</sequence>
<dbReference type="GO" id="GO:0042254">
    <property type="term" value="P:ribosome biogenesis"/>
    <property type="evidence" value="ECO:0007669"/>
    <property type="project" value="UniProtKB-UniRule"/>
</dbReference>
<evidence type="ECO:0000256" key="2">
    <source>
        <dbReference type="ARBA" id="ARBA00022490"/>
    </source>
</evidence>
<dbReference type="SUPFAM" id="SSF52540">
    <property type="entry name" value="P-loop containing nucleoside triphosphate hydrolases"/>
    <property type="match status" value="1"/>
</dbReference>
<dbReference type="NCBIfam" id="NF008955">
    <property type="entry name" value="PRK12297.1"/>
    <property type="match status" value="1"/>
</dbReference>
<dbReference type="CDD" id="cd01898">
    <property type="entry name" value="Obg"/>
    <property type="match status" value="1"/>
</dbReference>
<name>A0A7T1AP34_ATRLM</name>
<dbReference type="KEGG" id="alam:RT761_02725"/>
<comment type="subunit">
    <text evidence="8">Monomer.</text>
</comment>
<organism evidence="11 12">
    <name type="scientific">Atribacter laminatus</name>
    <dbReference type="NCBI Taxonomy" id="2847778"/>
    <lineage>
        <taxon>Bacteria</taxon>
        <taxon>Pseudomonadati</taxon>
        <taxon>Atribacterota</taxon>
        <taxon>Atribacteria</taxon>
        <taxon>Atribacterales</taxon>
        <taxon>Atribacteraceae</taxon>
        <taxon>Atribacter</taxon>
    </lineage>
</organism>
<comment type="similarity">
    <text evidence="1 8">Belongs to the TRAFAC class OBG-HflX-like GTPase superfamily. OBG GTPase family.</text>
</comment>
<dbReference type="InterPro" id="IPR006169">
    <property type="entry name" value="GTP1_OBG_dom"/>
</dbReference>
<dbReference type="InterPro" id="IPR014100">
    <property type="entry name" value="GTP-bd_Obg/CgtA"/>
</dbReference>
<dbReference type="HAMAP" id="MF_01454">
    <property type="entry name" value="GTPase_Obg"/>
    <property type="match status" value="1"/>
</dbReference>
<keyword evidence="6 8" id="KW-0460">Magnesium</keyword>
<dbReference type="InterPro" id="IPR006074">
    <property type="entry name" value="GTP1-OBG_CS"/>
</dbReference>
<feature type="binding site" evidence="8">
    <location>
        <position position="192"/>
    </location>
    <ligand>
        <name>Mg(2+)</name>
        <dbReference type="ChEBI" id="CHEBI:18420"/>
    </ligand>
</feature>
<dbReference type="InterPro" id="IPR031167">
    <property type="entry name" value="G_OBG"/>
</dbReference>
<dbReference type="Gene3D" id="3.40.50.300">
    <property type="entry name" value="P-loop containing nucleotide triphosphate hydrolases"/>
    <property type="match status" value="1"/>
</dbReference>
<dbReference type="InterPro" id="IPR036726">
    <property type="entry name" value="GTP1_OBG_dom_sf"/>
</dbReference>
<feature type="binding site" evidence="8">
    <location>
        <begin position="190"/>
        <end position="194"/>
    </location>
    <ligand>
        <name>GTP</name>
        <dbReference type="ChEBI" id="CHEBI:37565"/>
    </ligand>
</feature>
<comment type="cofactor">
    <cofactor evidence="8">
        <name>Mg(2+)</name>
        <dbReference type="ChEBI" id="CHEBI:18420"/>
    </cofactor>
</comment>
<dbReference type="RefSeq" id="WP_218111968.1">
    <property type="nucleotide sequence ID" value="NZ_CP065383.1"/>
</dbReference>
<dbReference type="GO" id="GO:0003924">
    <property type="term" value="F:GTPase activity"/>
    <property type="evidence" value="ECO:0007669"/>
    <property type="project" value="UniProtKB-UniRule"/>
</dbReference>
<evidence type="ECO:0000313" key="12">
    <source>
        <dbReference type="Proteomes" id="UP000594463"/>
    </source>
</evidence>
<evidence type="ECO:0000256" key="4">
    <source>
        <dbReference type="ARBA" id="ARBA00022741"/>
    </source>
</evidence>
<dbReference type="InterPro" id="IPR045086">
    <property type="entry name" value="OBG_GTPase"/>
</dbReference>
<dbReference type="Pfam" id="PF01926">
    <property type="entry name" value="MMR_HSR1"/>
    <property type="match status" value="1"/>
</dbReference>
<dbReference type="EMBL" id="CP065383">
    <property type="protein sequence ID" value="QPM69492.1"/>
    <property type="molecule type" value="Genomic_DNA"/>
</dbReference>
<evidence type="ECO:0000259" key="10">
    <source>
        <dbReference type="PROSITE" id="PS51883"/>
    </source>
</evidence>
<dbReference type="Gene3D" id="2.70.210.12">
    <property type="entry name" value="GTP1/OBG domain"/>
    <property type="match status" value="1"/>
</dbReference>
<evidence type="ECO:0000256" key="5">
    <source>
        <dbReference type="ARBA" id="ARBA00022801"/>
    </source>
</evidence>
<dbReference type="GO" id="GO:0005525">
    <property type="term" value="F:GTP binding"/>
    <property type="evidence" value="ECO:0007669"/>
    <property type="project" value="UniProtKB-UniRule"/>
</dbReference>
<dbReference type="EC" id="3.6.5.-" evidence="8"/>
<evidence type="ECO:0000256" key="1">
    <source>
        <dbReference type="ARBA" id="ARBA00007699"/>
    </source>
</evidence>
<accession>A0A7T1AP34</accession>
<evidence type="ECO:0000256" key="8">
    <source>
        <dbReference type="HAMAP-Rule" id="MF_01454"/>
    </source>
</evidence>
<keyword evidence="3 8" id="KW-0479">Metal-binding</keyword>
<keyword evidence="12" id="KW-1185">Reference proteome</keyword>
<dbReference type="PANTHER" id="PTHR11702:SF31">
    <property type="entry name" value="MITOCHONDRIAL RIBOSOME-ASSOCIATED GTPASE 2"/>
    <property type="match status" value="1"/>
</dbReference>
<keyword evidence="5 8" id="KW-0378">Hydrolase</keyword>
<dbReference type="AlphaFoldDB" id="A0A7T1AP34"/>
<dbReference type="InterPro" id="IPR006073">
    <property type="entry name" value="GTP-bd"/>
</dbReference>
<dbReference type="PROSITE" id="PS51883">
    <property type="entry name" value="OBG"/>
    <property type="match status" value="1"/>
</dbReference>
<gene>
    <name evidence="8 11" type="primary">obg</name>
    <name evidence="11" type="ORF">RT761_02725</name>
</gene>
<keyword evidence="2 8" id="KW-0963">Cytoplasm</keyword>
<evidence type="ECO:0000256" key="6">
    <source>
        <dbReference type="ARBA" id="ARBA00022842"/>
    </source>
</evidence>
<reference evidence="11 12" key="1">
    <citation type="journal article" date="2021" name="Nat. Commun.">
        <title>Isolation of a member of the candidate phylum Atribacteria reveals a unique cell membrane structure.</title>
        <authorList>
            <person name="Taiki K."/>
            <person name="Nobu M.K."/>
            <person name="Kusada H."/>
            <person name="Meng X.-Y."/>
            <person name="Hosoki N."/>
            <person name="Uematsu K."/>
            <person name="Yoshioka H."/>
            <person name="Kamagata Y."/>
            <person name="Tamaki H."/>
        </authorList>
    </citation>
    <scope>NUCLEOTIDE SEQUENCE [LARGE SCALE GENOMIC DNA]</scope>
    <source>
        <strain evidence="11 12">RT761</strain>
    </source>
</reference>
<dbReference type="PRINTS" id="PR00326">
    <property type="entry name" value="GTP1OBG"/>
</dbReference>
<comment type="subcellular location">
    <subcellularLocation>
        <location evidence="8">Cytoplasm</location>
    </subcellularLocation>
</comment>
<feature type="domain" description="Obg" evidence="10">
    <location>
        <begin position="1"/>
        <end position="158"/>
    </location>
</feature>
<dbReference type="Pfam" id="PF01018">
    <property type="entry name" value="GTP1_OBG"/>
    <property type="match status" value="1"/>
</dbReference>
<feature type="binding site" evidence="8">
    <location>
        <begin position="311"/>
        <end position="313"/>
    </location>
    <ligand>
        <name>GTP</name>
        <dbReference type="ChEBI" id="CHEBI:37565"/>
    </ligand>
</feature>
<evidence type="ECO:0000259" key="9">
    <source>
        <dbReference type="PROSITE" id="PS51710"/>
    </source>
</evidence>
<keyword evidence="7 8" id="KW-0342">GTP-binding</keyword>
<dbReference type="SUPFAM" id="SSF82051">
    <property type="entry name" value="Obg GTP-binding protein N-terminal domain"/>
    <property type="match status" value="1"/>
</dbReference>
<dbReference type="NCBIfam" id="TIGR02729">
    <property type="entry name" value="Obg_CgtA"/>
    <property type="match status" value="1"/>
</dbReference>
<keyword evidence="4 8" id="KW-0547">Nucleotide-binding</keyword>
<feature type="binding site" evidence="8">
    <location>
        <position position="172"/>
    </location>
    <ligand>
        <name>Mg(2+)</name>
        <dbReference type="ChEBI" id="CHEBI:18420"/>
    </ligand>
</feature>
<dbReference type="GO" id="GO:0000287">
    <property type="term" value="F:magnesium ion binding"/>
    <property type="evidence" value="ECO:0007669"/>
    <property type="project" value="InterPro"/>
</dbReference>
<dbReference type="NCBIfam" id="NF008956">
    <property type="entry name" value="PRK12299.1"/>
    <property type="match status" value="1"/>
</dbReference>
<dbReference type="GO" id="GO:0043022">
    <property type="term" value="F:ribosome binding"/>
    <property type="evidence" value="ECO:0007669"/>
    <property type="project" value="UniProtKB-ARBA"/>
</dbReference>
<feature type="binding site" evidence="8">
    <location>
        <begin position="165"/>
        <end position="172"/>
    </location>
    <ligand>
        <name>GTP</name>
        <dbReference type="ChEBI" id="CHEBI:37565"/>
    </ligand>
</feature>
<proteinExistence type="inferred from homology"/>
<evidence type="ECO:0000313" key="11">
    <source>
        <dbReference type="EMBL" id="QPM69492.1"/>
    </source>
</evidence>
<dbReference type="PROSITE" id="PS51710">
    <property type="entry name" value="G_OBG"/>
    <property type="match status" value="1"/>
</dbReference>
<feature type="binding site" evidence="8">
    <location>
        <begin position="211"/>
        <end position="214"/>
    </location>
    <ligand>
        <name>GTP</name>
        <dbReference type="ChEBI" id="CHEBI:37565"/>
    </ligand>
</feature>